<reference evidence="1" key="1">
    <citation type="submission" date="2021-06" db="EMBL/GenBank/DDBJ databases">
        <title>Parelaphostrongylus tenuis whole genome reference sequence.</title>
        <authorList>
            <person name="Garwood T.J."/>
            <person name="Larsen P.A."/>
            <person name="Fountain-Jones N.M."/>
            <person name="Garbe J.R."/>
            <person name="Macchietto M.G."/>
            <person name="Kania S.A."/>
            <person name="Gerhold R.W."/>
            <person name="Richards J.E."/>
            <person name="Wolf T.M."/>
        </authorList>
    </citation>
    <scope>NUCLEOTIDE SEQUENCE</scope>
    <source>
        <strain evidence="1">MNPRO001-30</strain>
        <tissue evidence="1">Meninges</tissue>
    </source>
</reference>
<dbReference type="SUPFAM" id="SSF55797">
    <property type="entry name" value="PR-1-like"/>
    <property type="match status" value="1"/>
</dbReference>
<feature type="non-terminal residue" evidence="1">
    <location>
        <position position="164"/>
    </location>
</feature>
<evidence type="ECO:0000313" key="2">
    <source>
        <dbReference type="Proteomes" id="UP001196413"/>
    </source>
</evidence>
<dbReference type="Proteomes" id="UP001196413">
    <property type="component" value="Unassembled WGS sequence"/>
</dbReference>
<name>A0AAD5N5T8_PARTN</name>
<feature type="non-terminal residue" evidence="1">
    <location>
        <position position="1"/>
    </location>
</feature>
<gene>
    <name evidence="1" type="ORF">KIN20_016866</name>
</gene>
<dbReference type="EMBL" id="JAHQIW010003377">
    <property type="protein sequence ID" value="KAJ1358439.1"/>
    <property type="molecule type" value="Genomic_DNA"/>
</dbReference>
<organism evidence="1 2">
    <name type="scientific">Parelaphostrongylus tenuis</name>
    <name type="common">Meningeal worm</name>
    <dbReference type="NCBI Taxonomy" id="148309"/>
    <lineage>
        <taxon>Eukaryota</taxon>
        <taxon>Metazoa</taxon>
        <taxon>Ecdysozoa</taxon>
        <taxon>Nematoda</taxon>
        <taxon>Chromadorea</taxon>
        <taxon>Rhabditida</taxon>
        <taxon>Rhabditina</taxon>
        <taxon>Rhabditomorpha</taxon>
        <taxon>Strongyloidea</taxon>
        <taxon>Metastrongylidae</taxon>
        <taxon>Parelaphostrongylus</taxon>
    </lineage>
</organism>
<accession>A0AAD5N5T8</accession>
<sequence length="164" mass="17954">TYDCELEKIAFNISKMCFNVTDPNFDHVGSNIAIFHPEIQNSSDEAAIKPRYGIALEVDDMANAATTRFGCSVSICNKSSSPLVSFVCQYGKPHISVDVPIYKEGPPCNDCNDSCVFGSLCNNDDGLIYTNSMRPCSDCNMSCVDNSLCPEGLLTTCPEENYPY</sequence>
<evidence type="ECO:0000313" key="1">
    <source>
        <dbReference type="EMBL" id="KAJ1358439.1"/>
    </source>
</evidence>
<keyword evidence="2" id="KW-1185">Reference proteome</keyword>
<protein>
    <recommendedName>
        <fullName evidence="3">SCP domain-containing protein</fullName>
    </recommendedName>
</protein>
<proteinExistence type="predicted"/>
<dbReference type="AlphaFoldDB" id="A0AAD5N5T8"/>
<dbReference type="InterPro" id="IPR035940">
    <property type="entry name" value="CAP_sf"/>
</dbReference>
<evidence type="ECO:0008006" key="3">
    <source>
        <dbReference type="Google" id="ProtNLM"/>
    </source>
</evidence>
<comment type="caution">
    <text evidence="1">The sequence shown here is derived from an EMBL/GenBank/DDBJ whole genome shotgun (WGS) entry which is preliminary data.</text>
</comment>
<dbReference type="Gene3D" id="3.40.33.10">
    <property type="entry name" value="CAP"/>
    <property type="match status" value="1"/>
</dbReference>